<evidence type="ECO:0000256" key="1">
    <source>
        <dbReference type="SAM" id="Phobius"/>
    </source>
</evidence>
<accession>A0A4R6S6A2</accession>
<keyword evidence="1" id="KW-0472">Membrane</keyword>
<evidence type="ECO:0000313" key="2">
    <source>
        <dbReference type="EMBL" id="TDP94295.1"/>
    </source>
</evidence>
<keyword evidence="3" id="KW-1185">Reference proteome</keyword>
<feature type="transmembrane region" description="Helical" evidence="1">
    <location>
        <begin position="12"/>
        <end position="37"/>
    </location>
</feature>
<organism evidence="2 3">
    <name type="scientific">Leucobacter luti</name>
    <dbReference type="NCBI Taxonomy" id="340320"/>
    <lineage>
        <taxon>Bacteria</taxon>
        <taxon>Bacillati</taxon>
        <taxon>Actinomycetota</taxon>
        <taxon>Actinomycetes</taxon>
        <taxon>Micrococcales</taxon>
        <taxon>Microbacteriaceae</taxon>
        <taxon>Leucobacter</taxon>
    </lineage>
</organism>
<dbReference type="OrthoDB" id="4570571at2"/>
<name>A0A4R6S6A2_9MICO</name>
<dbReference type="InterPro" id="IPR018730">
    <property type="entry name" value="DUF2273"/>
</dbReference>
<keyword evidence="1" id="KW-0812">Transmembrane</keyword>
<sequence>MSSATTGAAVGAVLGLTWIIFGFWAAVLIAVLMLIGATVGRVIDGRIDVRALADVFRGRRSSL</sequence>
<keyword evidence="1" id="KW-1133">Transmembrane helix</keyword>
<dbReference type="RefSeq" id="WP_132204415.1">
    <property type="nucleotide sequence ID" value="NZ_CP080492.1"/>
</dbReference>
<gene>
    <name evidence="2" type="ORF">EDF62_0709</name>
</gene>
<comment type="caution">
    <text evidence="2">The sequence shown here is derived from an EMBL/GenBank/DDBJ whole genome shotgun (WGS) entry which is preliminary data.</text>
</comment>
<dbReference type="Pfam" id="PF10031">
    <property type="entry name" value="DUF2273"/>
    <property type="match status" value="1"/>
</dbReference>
<proteinExistence type="predicted"/>
<reference evidence="2 3" key="1">
    <citation type="submission" date="2019-03" db="EMBL/GenBank/DDBJ databases">
        <title>Genomic analyses of the natural microbiome of Caenorhabditis elegans.</title>
        <authorList>
            <person name="Samuel B."/>
        </authorList>
    </citation>
    <scope>NUCLEOTIDE SEQUENCE [LARGE SCALE GENOMIC DNA]</scope>
    <source>
        <strain evidence="2 3">JUb18</strain>
    </source>
</reference>
<dbReference type="Proteomes" id="UP000295601">
    <property type="component" value="Unassembled WGS sequence"/>
</dbReference>
<evidence type="ECO:0000313" key="3">
    <source>
        <dbReference type="Proteomes" id="UP000295601"/>
    </source>
</evidence>
<dbReference type="EMBL" id="SNYA01000002">
    <property type="protein sequence ID" value="TDP94295.1"/>
    <property type="molecule type" value="Genomic_DNA"/>
</dbReference>
<protein>
    <submittedName>
        <fullName evidence="2">Small integral membrane protein DUF2273</fullName>
    </submittedName>
</protein>
<dbReference type="AlphaFoldDB" id="A0A4R6S6A2"/>